<dbReference type="Pfam" id="PF07730">
    <property type="entry name" value="HisKA_3"/>
    <property type="match status" value="1"/>
</dbReference>
<dbReference type="GO" id="GO:0000155">
    <property type="term" value="F:phosphorelay sensor kinase activity"/>
    <property type="evidence" value="ECO:0007669"/>
    <property type="project" value="InterPro"/>
</dbReference>
<keyword evidence="3" id="KW-0597">Phosphoprotein</keyword>
<dbReference type="GO" id="GO:0016020">
    <property type="term" value="C:membrane"/>
    <property type="evidence" value="ECO:0007669"/>
    <property type="project" value="InterPro"/>
</dbReference>
<gene>
    <name evidence="11" type="ORF">HYN48_10335</name>
</gene>
<name>A0A2S0RH45_9FLAO</name>
<dbReference type="GO" id="GO:0046983">
    <property type="term" value="F:protein dimerization activity"/>
    <property type="evidence" value="ECO:0007669"/>
    <property type="project" value="InterPro"/>
</dbReference>
<keyword evidence="8" id="KW-0902">Two-component regulatory system</keyword>
<dbReference type="RefSeq" id="WP_108371399.1">
    <property type="nucleotide sequence ID" value="NZ_CP028811.1"/>
</dbReference>
<dbReference type="AlphaFoldDB" id="A0A2S0RH45"/>
<evidence type="ECO:0000313" key="12">
    <source>
        <dbReference type="Proteomes" id="UP000244193"/>
    </source>
</evidence>
<evidence type="ECO:0000256" key="3">
    <source>
        <dbReference type="ARBA" id="ARBA00022553"/>
    </source>
</evidence>
<proteinExistence type="predicted"/>
<sequence length="254" mass="28132">METQEVNTILWIGTSVSLFFGGGLIFLVLFYQNHLAKIRREEAEMLLKTSLQSEKNERKRIAADIHDGLSGDLNAARNFVAILQSQEADDDKVAILKGIHTGIEAALQNTRSISYKLMPPLLESSGLIATLKDYFDRLNTAYPAINFRVYAPNDTHLETGPAYEVLRIIQEFSTNMIKYGNISQCAVTCSGSQSTTTIEIVDDGTPYHFESLYKASNGAGLGNIRSRLKILDAAFQQKETAVGNHFLIVIKTPV</sequence>
<reference evidence="11 12" key="1">
    <citation type="submission" date="2018-04" db="EMBL/GenBank/DDBJ databases">
        <title>Genome sequencing of Flavobacterium sp. HYN0048.</title>
        <authorList>
            <person name="Yi H."/>
            <person name="Baek C."/>
        </authorList>
    </citation>
    <scope>NUCLEOTIDE SEQUENCE [LARGE SCALE GENOMIC DNA]</scope>
    <source>
        <strain evidence="11 12">HYN0048</strain>
    </source>
</reference>
<dbReference type="GO" id="GO:0005524">
    <property type="term" value="F:ATP binding"/>
    <property type="evidence" value="ECO:0007669"/>
    <property type="project" value="UniProtKB-KW"/>
</dbReference>
<dbReference type="EMBL" id="CP028811">
    <property type="protein sequence ID" value="AWA30451.1"/>
    <property type="molecule type" value="Genomic_DNA"/>
</dbReference>
<keyword evidence="9" id="KW-0472">Membrane</keyword>
<feature type="transmembrane region" description="Helical" evidence="9">
    <location>
        <begin position="6"/>
        <end position="31"/>
    </location>
</feature>
<feature type="domain" description="Signal transduction histidine kinase subgroup 3 dimerisation and phosphoacceptor" evidence="10">
    <location>
        <begin position="57"/>
        <end position="120"/>
    </location>
</feature>
<keyword evidence="4" id="KW-0808">Transferase</keyword>
<dbReference type="InterPro" id="IPR036890">
    <property type="entry name" value="HATPase_C_sf"/>
</dbReference>
<dbReference type="OrthoDB" id="9778366at2"/>
<dbReference type="InterPro" id="IPR011712">
    <property type="entry name" value="Sig_transdc_His_kin_sub3_dim/P"/>
</dbReference>
<organism evidence="11 12">
    <name type="scientific">Flavobacterium magnum</name>
    <dbReference type="NCBI Taxonomy" id="2162713"/>
    <lineage>
        <taxon>Bacteria</taxon>
        <taxon>Pseudomonadati</taxon>
        <taxon>Bacteroidota</taxon>
        <taxon>Flavobacteriia</taxon>
        <taxon>Flavobacteriales</taxon>
        <taxon>Flavobacteriaceae</taxon>
        <taxon>Flavobacterium</taxon>
    </lineage>
</organism>
<evidence type="ECO:0000256" key="6">
    <source>
        <dbReference type="ARBA" id="ARBA00022777"/>
    </source>
</evidence>
<keyword evidence="9" id="KW-1133">Transmembrane helix</keyword>
<dbReference type="Gene3D" id="1.20.5.1930">
    <property type="match status" value="1"/>
</dbReference>
<dbReference type="Gene3D" id="3.30.565.10">
    <property type="entry name" value="Histidine kinase-like ATPase, C-terminal domain"/>
    <property type="match status" value="1"/>
</dbReference>
<dbReference type="PANTHER" id="PTHR24421:SF10">
    <property type="entry name" value="NITRATE_NITRITE SENSOR PROTEIN NARQ"/>
    <property type="match status" value="1"/>
</dbReference>
<evidence type="ECO:0000256" key="9">
    <source>
        <dbReference type="SAM" id="Phobius"/>
    </source>
</evidence>
<keyword evidence="9" id="KW-0812">Transmembrane</keyword>
<dbReference type="Proteomes" id="UP000244193">
    <property type="component" value="Chromosome"/>
</dbReference>
<evidence type="ECO:0000256" key="2">
    <source>
        <dbReference type="ARBA" id="ARBA00012438"/>
    </source>
</evidence>
<dbReference type="PANTHER" id="PTHR24421">
    <property type="entry name" value="NITRATE/NITRITE SENSOR PROTEIN NARX-RELATED"/>
    <property type="match status" value="1"/>
</dbReference>
<evidence type="ECO:0000256" key="8">
    <source>
        <dbReference type="ARBA" id="ARBA00023012"/>
    </source>
</evidence>
<protein>
    <recommendedName>
        <fullName evidence="2">histidine kinase</fullName>
        <ecNumber evidence="2">2.7.13.3</ecNumber>
    </recommendedName>
</protein>
<dbReference type="SUPFAM" id="SSF55874">
    <property type="entry name" value="ATPase domain of HSP90 chaperone/DNA topoisomerase II/histidine kinase"/>
    <property type="match status" value="1"/>
</dbReference>
<comment type="catalytic activity">
    <reaction evidence="1">
        <text>ATP + protein L-histidine = ADP + protein N-phospho-L-histidine.</text>
        <dbReference type="EC" id="2.7.13.3"/>
    </reaction>
</comment>
<evidence type="ECO:0000313" key="11">
    <source>
        <dbReference type="EMBL" id="AWA30451.1"/>
    </source>
</evidence>
<evidence type="ECO:0000256" key="7">
    <source>
        <dbReference type="ARBA" id="ARBA00022840"/>
    </source>
</evidence>
<evidence type="ECO:0000259" key="10">
    <source>
        <dbReference type="Pfam" id="PF07730"/>
    </source>
</evidence>
<evidence type="ECO:0000256" key="1">
    <source>
        <dbReference type="ARBA" id="ARBA00000085"/>
    </source>
</evidence>
<dbReference type="InterPro" id="IPR050482">
    <property type="entry name" value="Sensor_HK_TwoCompSys"/>
</dbReference>
<accession>A0A2S0RH45</accession>
<dbReference type="KEGG" id="fmg:HYN48_10335"/>
<keyword evidence="12" id="KW-1185">Reference proteome</keyword>
<evidence type="ECO:0000256" key="5">
    <source>
        <dbReference type="ARBA" id="ARBA00022741"/>
    </source>
</evidence>
<evidence type="ECO:0000256" key="4">
    <source>
        <dbReference type="ARBA" id="ARBA00022679"/>
    </source>
</evidence>
<keyword evidence="5" id="KW-0547">Nucleotide-binding</keyword>
<keyword evidence="7" id="KW-0067">ATP-binding</keyword>
<dbReference type="EC" id="2.7.13.3" evidence="2"/>
<keyword evidence="6" id="KW-0418">Kinase</keyword>